<dbReference type="InterPro" id="IPR001451">
    <property type="entry name" value="Hexapep"/>
</dbReference>
<dbReference type="Pfam" id="PF00132">
    <property type="entry name" value="Hexapep"/>
    <property type="match status" value="1"/>
</dbReference>
<dbReference type="PANTHER" id="PTHR43300">
    <property type="entry name" value="ACETYLTRANSFERASE"/>
    <property type="match status" value="1"/>
</dbReference>
<protein>
    <submittedName>
        <fullName evidence="3">Acetyltransferase-like isoleucine patch superfamily enzyme</fullName>
    </submittedName>
</protein>
<dbReference type="Proteomes" id="UP000622552">
    <property type="component" value="Unassembled WGS sequence"/>
</dbReference>
<dbReference type="Pfam" id="PF14602">
    <property type="entry name" value="Hexapep_2"/>
    <property type="match status" value="1"/>
</dbReference>
<dbReference type="PANTHER" id="PTHR43300:SF4">
    <property type="entry name" value="ACYL-[ACYL-CARRIER-PROTEIN]--UDP-N-ACETYLGLUCOSAMINE O-ACYLTRANSFERASE"/>
    <property type="match status" value="1"/>
</dbReference>
<accession>A0A8J7GX09</accession>
<proteinExistence type="predicted"/>
<reference evidence="3" key="1">
    <citation type="submission" date="2020-11" db="EMBL/GenBank/DDBJ databases">
        <title>Sequencing the genomes of 1000 actinobacteria strains.</title>
        <authorList>
            <person name="Klenk H.-P."/>
        </authorList>
    </citation>
    <scope>NUCLEOTIDE SEQUENCE</scope>
    <source>
        <strain evidence="3">DSM 45356</strain>
    </source>
</reference>
<dbReference type="RefSeq" id="WP_197007383.1">
    <property type="nucleotide sequence ID" value="NZ_BONS01000019.1"/>
</dbReference>
<evidence type="ECO:0000313" key="3">
    <source>
        <dbReference type="EMBL" id="MBG6140885.1"/>
    </source>
</evidence>
<gene>
    <name evidence="3" type="ORF">IW245_007079</name>
</gene>
<evidence type="ECO:0000256" key="2">
    <source>
        <dbReference type="ARBA" id="ARBA00022737"/>
    </source>
</evidence>
<comment type="caution">
    <text evidence="3">The sequence shown here is derived from an EMBL/GenBank/DDBJ whole genome shotgun (WGS) entry which is preliminary data.</text>
</comment>
<dbReference type="InterPro" id="IPR050179">
    <property type="entry name" value="Trans_hexapeptide_repeat"/>
</dbReference>
<keyword evidence="1" id="KW-0808">Transferase</keyword>
<dbReference type="InterPro" id="IPR018357">
    <property type="entry name" value="Hexapep_transf_CS"/>
</dbReference>
<dbReference type="PROSITE" id="PS00101">
    <property type="entry name" value="HEXAPEP_TRANSFERASES"/>
    <property type="match status" value="1"/>
</dbReference>
<keyword evidence="4" id="KW-1185">Reference proteome</keyword>
<dbReference type="EMBL" id="JADOUF010000001">
    <property type="protein sequence ID" value="MBG6140885.1"/>
    <property type="molecule type" value="Genomic_DNA"/>
</dbReference>
<dbReference type="AlphaFoldDB" id="A0A8J7GX09"/>
<name>A0A8J7GX09_9ACTN</name>
<sequence>MTTERSEARLVIQESADIDEGVTIGAGTRVWHLAQIRTGAVVGADCNIGRGAYIGPGVTIGDRCKVHNYAMVFEPALVEDGVFLGPGVILTNDRYPRSIDLDGELKNADDWHADPVTVRTGASVGARSVVVAGVEIGSYALVGAGSVVTKDVPAFALVVGNPARWIGWVGRSGERLVADGARWKCPATGEVFVAVDGVLAPATPDTVVRPSLGFDGATSAAGSPVGDGSGGVA</sequence>
<keyword evidence="2" id="KW-0677">Repeat</keyword>
<evidence type="ECO:0000256" key="1">
    <source>
        <dbReference type="ARBA" id="ARBA00022679"/>
    </source>
</evidence>
<dbReference type="SUPFAM" id="SSF51161">
    <property type="entry name" value="Trimeric LpxA-like enzymes"/>
    <property type="match status" value="1"/>
</dbReference>
<dbReference type="Gene3D" id="2.160.10.10">
    <property type="entry name" value="Hexapeptide repeat proteins"/>
    <property type="match status" value="1"/>
</dbReference>
<evidence type="ECO:0000313" key="4">
    <source>
        <dbReference type="Proteomes" id="UP000622552"/>
    </source>
</evidence>
<organism evidence="3 4">
    <name type="scientific">Longispora fulva</name>
    <dbReference type="NCBI Taxonomy" id="619741"/>
    <lineage>
        <taxon>Bacteria</taxon>
        <taxon>Bacillati</taxon>
        <taxon>Actinomycetota</taxon>
        <taxon>Actinomycetes</taxon>
        <taxon>Micromonosporales</taxon>
        <taxon>Micromonosporaceae</taxon>
        <taxon>Longispora</taxon>
    </lineage>
</organism>
<dbReference type="InterPro" id="IPR011004">
    <property type="entry name" value="Trimer_LpxA-like_sf"/>
</dbReference>
<dbReference type="CDD" id="cd03358">
    <property type="entry name" value="LbH_WxcM_N_like"/>
    <property type="match status" value="1"/>
</dbReference>
<dbReference type="GO" id="GO:0016740">
    <property type="term" value="F:transferase activity"/>
    <property type="evidence" value="ECO:0007669"/>
    <property type="project" value="UniProtKB-KW"/>
</dbReference>